<accession>A0AAV5ADA1</accession>
<protein>
    <submittedName>
        <fullName evidence="1">Uncharacterized protein</fullName>
    </submittedName>
</protein>
<organism evidence="1 2">
    <name type="scientific">Clathrus columnatus</name>
    <dbReference type="NCBI Taxonomy" id="1419009"/>
    <lineage>
        <taxon>Eukaryota</taxon>
        <taxon>Fungi</taxon>
        <taxon>Dikarya</taxon>
        <taxon>Basidiomycota</taxon>
        <taxon>Agaricomycotina</taxon>
        <taxon>Agaricomycetes</taxon>
        <taxon>Phallomycetidae</taxon>
        <taxon>Phallales</taxon>
        <taxon>Clathraceae</taxon>
        <taxon>Clathrus</taxon>
    </lineage>
</organism>
<reference evidence="1" key="1">
    <citation type="submission" date="2021-10" db="EMBL/GenBank/DDBJ databases">
        <title>De novo Genome Assembly of Clathrus columnatus (Basidiomycota, Fungi) Using Illumina and Nanopore Sequence Data.</title>
        <authorList>
            <person name="Ogiso-Tanaka E."/>
            <person name="Itagaki H."/>
            <person name="Hosoya T."/>
            <person name="Hosaka K."/>
        </authorList>
    </citation>
    <scope>NUCLEOTIDE SEQUENCE</scope>
    <source>
        <strain evidence="1">MO-923</strain>
    </source>
</reference>
<dbReference type="AlphaFoldDB" id="A0AAV5ADA1"/>
<dbReference type="Proteomes" id="UP001050691">
    <property type="component" value="Unassembled WGS sequence"/>
</dbReference>
<name>A0AAV5ADA1_9AGAM</name>
<comment type="caution">
    <text evidence="1">The sequence shown here is derived from an EMBL/GenBank/DDBJ whole genome shotgun (WGS) entry which is preliminary data.</text>
</comment>
<sequence length="78" mass="9058">MSTGLPHPEASSKTLEIILRHEYHSFILQTMEDILAILCLNTRVRPYVEQDQLYTWNWKSGQLLMLSLKTIVILRSTA</sequence>
<keyword evidence="2" id="KW-1185">Reference proteome</keyword>
<proteinExistence type="predicted"/>
<dbReference type="EMBL" id="BPWL01000004">
    <property type="protein sequence ID" value="GJJ09895.1"/>
    <property type="molecule type" value="Genomic_DNA"/>
</dbReference>
<gene>
    <name evidence="1" type="ORF">Clacol_004119</name>
</gene>
<evidence type="ECO:0000313" key="1">
    <source>
        <dbReference type="EMBL" id="GJJ09895.1"/>
    </source>
</evidence>
<evidence type="ECO:0000313" key="2">
    <source>
        <dbReference type="Proteomes" id="UP001050691"/>
    </source>
</evidence>